<reference evidence="2 3" key="1">
    <citation type="journal article" date="2016" name="Mol. Biol. Evol.">
        <title>Comparative Genomics of Early-Diverging Mushroom-Forming Fungi Provides Insights into the Origins of Lignocellulose Decay Capabilities.</title>
        <authorList>
            <person name="Nagy L.G."/>
            <person name="Riley R."/>
            <person name="Tritt A."/>
            <person name="Adam C."/>
            <person name="Daum C."/>
            <person name="Floudas D."/>
            <person name="Sun H."/>
            <person name="Yadav J.S."/>
            <person name="Pangilinan J."/>
            <person name="Larsson K.H."/>
            <person name="Matsuura K."/>
            <person name="Barry K."/>
            <person name="Labutti K."/>
            <person name="Kuo R."/>
            <person name="Ohm R.A."/>
            <person name="Bhattacharya S.S."/>
            <person name="Shirouzu T."/>
            <person name="Yoshinaga Y."/>
            <person name="Martin F.M."/>
            <person name="Grigoriev I.V."/>
            <person name="Hibbett D.S."/>
        </authorList>
    </citation>
    <scope>NUCLEOTIDE SEQUENCE [LARGE SCALE GENOMIC DNA]</scope>
    <source>
        <strain evidence="2 3">HHB12029</strain>
    </source>
</reference>
<sequence>MVVVNVLRSRGVRLLTITRATTVGMPGVTRPDKDAQQETHFHDSTLQQTNGAENGASHQARKMKKAEDGPFTPDGASKGGFTGGMGHVAAKNEQEAMQQMSTANQYGKATPAQQGENGHGLAIWSRVERLPLSGL</sequence>
<keyword evidence="3" id="KW-1185">Reference proteome</keyword>
<dbReference type="InParanoid" id="A0A165DPX5"/>
<feature type="compositionally biased region" description="Polar residues" evidence="1">
    <location>
        <begin position="95"/>
        <end position="116"/>
    </location>
</feature>
<dbReference type="Proteomes" id="UP000077266">
    <property type="component" value="Unassembled WGS sequence"/>
</dbReference>
<feature type="region of interest" description="Disordered" evidence="1">
    <location>
        <begin position="25"/>
        <end position="117"/>
    </location>
</feature>
<dbReference type="EMBL" id="KV426200">
    <property type="protein sequence ID" value="KZV85078.1"/>
    <property type="molecule type" value="Genomic_DNA"/>
</dbReference>
<name>A0A165DPX5_EXIGL</name>
<dbReference type="AlphaFoldDB" id="A0A165DPX5"/>
<protein>
    <submittedName>
        <fullName evidence="2">Uncharacterized protein</fullName>
    </submittedName>
</protein>
<accession>A0A165DPX5</accession>
<organism evidence="2 3">
    <name type="scientific">Exidia glandulosa HHB12029</name>
    <dbReference type="NCBI Taxonomy" id="1314781"/>
    <lineage>
        <taxon>Eukaryota</taxon>
        <taxon>Fungi</taxon>
        <taxon>Dikarya</taxon>
        <taxon>Basidiomycota</taxon>
        <taxon>Agaricomycotina</taxon>
        <taxon>Agaricomycetes</taxon>
        <taxon>Auriculariales</taxon>
        <taxon>Exidiaceae</taxon>
        <taxon>Exidia</taxon>
    </lineage>
</organism>
<feature type="compositionally biased region" description="Basic and acidic residues" evidence="1">
    <location>
        <begin position="30"/>
        <end position="43"/>
    </location>
</feature>
<feature type="compositionally biased region" description="Gly residues" evidence="1">
    <location>
        <begin position="77"/>
        <end position="86"/>
    </location>
</feature>
<evidence type="ECO:0000313" key="3">
    <source>
        <dbReference type="Proteomes" id="UP000077266"/>
    </source>
</evidence>
<evidence type="ECO:0000313" key="2">
    <source>
        <dbReference type="EMBL" id="KZV85078.1"/>
    </source>
</evidence>
<proteinExistence type="predicted"/>
<evidence type="ECO:0000256" key="1">
    <source>
        <dbReference type="SAM" id="MobiDB-lite"/>
    </source>
</evidence>
<gene>
    <name evidence="2" type="ORF">EXIGLDRAFT_775905</name>
</gene>